<gene>
    <name evidence="6" type="ORF">JYZ213_LOCUS13810</name>
</gene>
<feature type="signal peptide" evidence="1">
    <location>
        <begin position="1"/>
        <end position="18"/>
    </location>
</feature>
<dbReference type="Proteomes" id="UP000663845">
    <property type="component" value="Unassembled WGS sequence"/>
</dbReference>
<evidence type="ECO:0000256" key="1">
    <source>
        <dbReference type="SAM" id="SignalP"/>
    </source>
</evidence>
<dbReference type="PANTHER" id="PTHR23019:SF0">
    <property type="entry name" value="NUCLEAR PORE MEMBRANE GLYCOPROTEIN 210"/>
    <property type="match status" value="1"/>
</dbReference>
<feature type="chain" id="PRO_5032671890" evidence="1">
    <location>
        <begin position="19"/>
        <end position="1260"/>
    </location>
</feature>
<feature type="domain" description="NUP210 Ig-like" evidence="4">
    <location>
        <begin position="122"/>
        <end position="233"/>
    </location>
</feature>
<feature type="domain" description="NUP210 Ig-like" evidence="5">
    <location>
        <begin position="851"/>
        <end position="964"/>
    </location>
</feature>
<evidence type="ECO:0000259" key="3">
    <source>
        <dbReference type="Pfam" id="PF22967"/>
    </source>
</evidence>
<name>A0A814DYP0_9BILA</name>
<dbReference type="InterPro" id="IPR055096">
    <property type="entry name" value="Ig_NUP210_1st"/>
</dbReference>
<dbReference type="Pfam" id="PF22967">
    <property type="entry name" value="Ig_NUP210_1st"/>
    <property type="match status" value="1"/>
</dbReference>
<dbReference type="Pfam" id="PF22969">
    <property type="entry name" value="Ig_NUP210_2nd"/>
    <property type="match status" value="1"/>
</dbReference>
<feature type="domain" description="NUP210 Ig-like" evidence="2">
    <location>
        <begin position="1056"/>
        <end position="1152"/>
    </location>
</feature>
<protein>
    <submittedName>
        <fullName evidence="6">Uncharacterized protein</fullName>
    </submittedName>
</protein>
<evidence type="ECO:0000259" key="4">
    <source>
        <dbReference type="Pfam" id="PF22969"/>
    </source>
</evidence>
<dbReference type="InterPro" id="IPR055097">
    <property type="entry name" value="Ig_NUP210_2nd"/>
</dbReference>
<dbReference type="AlphaFoldDB" id="A0A814DYP0"/>
<organism evidence="6 7">
    <name type="scientific">Adineta steineri</name>
    <dbReference type="NCBI Taxonomy" id="433720"/>
    <lineage>
        <taxon>Eukaryota</taxon>
        <taxon>Metazoa</taxon>
        <taxon>Spiralia</taxon>
        <taxon>Gnathifera</taxon>
        <taxon>Rotifera</taxon>
        <taxon>Eurotatoria</taxon>
        <taxon>Bdelloidea</taxon>
        <taxon>Adinetida</taxon>
        <taxon>Adinetidae</taxon>
        <taxon>Adineta</taxon>
    </lineage>
</organism>
<dbReference type="PANTHER" id="PTHR23019">
    <property type="entry name" value="NUCLEAR PORE MEMBRANE GLYCOPROTEIN GP210-RELATED"/>
    <property type="match status" value="1"/>
</dbReference>
<keyword evidence="1" id="KW-0732">Signal</keyword>
<dbReference type="EMBL" id="CAJNOG010000112">
    <property type="protein sequence ID" value="CAF0960481.1"/>
    <property type="molecule type" value="Genomic_DNA"/>
</dbReference>
<accession>A0A814DYP0</accession>
<dbReference type="GO" id="GO:0005643">
    <property type="term" value="C:nuclear pore"/>
    <property type="evidence" value="ECO:0007669"/>
    <property type="project" value="TreeGrafter"/>
</dbReference>
<feature type="domain" description="NUP210 Ig-like" evidence="3">
    <location>
        <begin position="20"/>
        <end position="112"/>
    </location>
</feature>
<dbReference type="Pfam" id="PF22959">
    <property type="entry name" value="Ig_NUP210_15th"/>
    <property type="match status" value="1"/>
</dbReference>
<comment type="caution">
    <text evidence="6">The sequence shown here is derived from an EMBL/GenBank/DDBJ whole genome shotgun (WGS) entry which is preliminary data.</text>
</comment>
<dbReference type="Pfam" id="PF26181">
    <property type="entry name" value="Ig_NUP210_13th"/>
    <property type="match status" value="1"/>
</dbReference>
<evidence type="ECO:0000313" key="7">
    <source>
        <dbReference type="Proteomes" id="UP000663845"/>
    </source>
</evidence>
<evidence type="ECO:0000259" key="2">
    <source>
        <dbReference type="Pfam" id="PF22959"/>
    </source>
</evidence>
<evidence type="ECO:0000313" key="6">
    <source>
        <dbReference type="EMBL" id="CAF0960481.1"/>
    </source>
</evidence>
<sequence>MGWFRYLLGFLLVHLTLAAIRMSQPKILLPFHPRHETNFTLEATDGCFLWSSSRPDLVRIDPLEPFSIKNGEKCSLHANVIAHTKQSLRASATVYARDVLTGQSVRCDVIIDKIQTIEIVYTTTRLYLEDAPELFKLRAHDQHGSTFSSIEHFSYEWRLLNAAIVDDQSVKKSTSTTLDATKVIRILRLTDSSYEMSETVRNLESHGSLSYEILLEGLRTGSAFVQAEIIDNDLYHGIRTKPVRLSVSANVQFYPSTDVYLLPYSRLAFRLYQIKRQESTDITDLPSTRILYEVKLINNDAGYLDDQTLCCSHLDFDIFIDNNIFQYQGIIPSNEHTNQSCALLIFKPLKIGSTNIRVNLKKSNLQQTIQLSAYENLHINRNQLLLTTKSRYTLQLSHGPTHIHDQESLKYDITPIDHHVEFKQDSTNPYLLHIKCVKPIQHGQYHITKQNLVSKQNLCPIQSTISIDITCQSTIHSLSFEPILNSQCPLSNRDYIITYFDEILPVKIIAYNENQIPFDNFTSLKLDCSIKSNEDLADLRLNNPLEIIPKQKPGKILLQCSIDKIEQQIEIEFISNIQLLNSVKLIYINESLSPLEISGGSGYFKFQTNELATNPLIHLIITEDNPRLVYIKPLNFGHTTLMIIDQCLPSSKKKLDVIISDIDHLKIFGRSRLELNTTSLIYVQAMDIDGNLFNLTNIYHLINIVIEQSRKPTILFIEYEPKSNIDHQTIAYRIHTLDIGRTNLRLHTIHIKSNLIEFEVYEKLRIEPRELNVLPLSTIQLKIIGGSQLSGTTIEWLTNDTNIVDLETNNIFKTKHIGHAVIHAKSIGIDPLLGESVVYGEDFCSINVVQIHSIRLHIPTTEVLPNKFVPLTVLPYDHKKNPIVITDVFLHSLIFTWSLTNTHLAQFRPIIGNISSYTRTFVTNIETLNTGRVTIDVRLSTNSKNLNKLLLKSSHEISNSIELNILEPFYLNHFDETRTILLGPNSRLNLYHIPNDITLELLSSSKNIHFDTETKTLVTDQNQHGEAVLYMKYRGIKQEKKSLSSSIVGAYLVQVKPIHYILLQSYLPQETSALFSSIPVDYKLPLTVSYHDELGRRFDATSISLNTYSYRHDMISTNSNNTQTYEIVSLKNGSNILVFDGGLQNLRAYLPVQSNSGFVLPKTSISPLKQTYYIGDIVCFESNLNNDENNKDRWTGDDGMYVDSKYGIGQMIIDGERHLHLKIDGQTITSERFNVQVPNEIKLYKGTNDFLYDGEEGMKK</sequence>
<proteinExistence type="predicted"/>
<reference evidence="6" key="1">
    <citation type="submission" date="2021-02" db="EMBL/GenBank/DDBJ databases">
        <authorList>
            <person name="Nowell W R."/>
        </authorList>
    </citation>
    <scope>NUCLEOTIDE SEQUENCE</scope>
</reference>
<evidence type="ECO:0000259" key="5">
    <source>
        <dbReference type="Pfam" id="PF26181"/>
    </source>
</evidence>
<dbReference type="InterPro" id="IPR058779">
    <property type="entry name" value="Ig_NUP210_13th"/>
</dbReference>
<dbReference type="InterPro" id="IPR045197">
    <property type="entry name" value="NUP210-like"/>
</dbReference>
<dbReference type="InterPro" id="IPR055094">
    <property type="entry name" value="NUP210_Ig15"/>
</dbReference>